<name>A0A6A6E2C0_9PEZI</name>
<keyword evidence="2" id="KW-1185">Reference proteome</keyword>
<feature type="non-terminal residue" evidence="1">
    <location>
        <position position="1"/>
    </location>
</feature>
<organism evidence="1 2">
    <name type="scientific">Zopfia rhizophila CBS 207.26</name>
    <dbReference type="NCBI Taxonomy" id="1314779"/>
    <lineage>
        <taxon>Eukaryota</taxon>
        <taxon>Fungi</taxon>
        <taxon>Dikarya</taxon>
        <taxon>Ascomycota</taxon>
        <taxon>Pezizomycotina</taxon>
        <taxon>Dothideomycetes</taxon>
        <taxon>Dothideomycetes incertae sedis</taxon>
        <taxon>Zopfiaceae</taxon>
        <taxon>Zopfia</taxon>
    </lineage>
</organism>
<accession>A0A6A6E2C0</accession>
<protein>
    <recommendedName>
        <fullName evidence="3">HTH psq-type domain-containing protein</fullName>
    </recommendedName>
</protein>
<evidence type="ECO:0008006" key="3">
    <source>
        <dbReference type="Google" id="ProtNLM"/>
    </source>
</evidence>
<gene>
    <name evidence="1" type="ORF">K469DRAFT_166472</name>
</gene>
<dbReference type="AlphaFoldDB" id="A0A6A6E2C0"/>
<sequence>HKLTNYDQSVADINEAIRYLKTLPNPNVRSYAEANNLPYQRLLRAYKGDHNKKTRPKTNLLLTNA</sequence>
<proteinExistence type="predicted"/>
<dbReference type="Proteomes" id="UP000800200">
    <property type="component" value="Unassembled WGS sequence"/>
</dbReference>
<evidence type="ECO:0000313" key="2">
    <source>
        <dbReference type="Proteomes" id="UP000800200"/>
    </source>
</evidence>
<evidence type="ECO:0000313" key="1">
    <source>
        <dbReference type="EMBL" id="KAF2185353.1"/>
    </source>
</evidence>
<dbReference type="EMBL" id="ML994634">
    <property type="protein sequence ID" value="KAF2185353.1"/>
    <property type="molecule type" value="Genomic_DNA"/>
</dbReference>
<reference evidence="1" key="1">
    <citation type="journal article" date="2020" name="Stud. Mycol.">
        <title>101 Dothideomycetes genomes: a test case for predicting lifestyles and emergence of pathogens.</title>
        <authorList>
            <person name="Haridas S."/>
            <person name="Albert R."/>
            <person name="Binder M."/>
            <person name="Bloem J."/>
            <person name="Labutti K."/>
            <person name="Salamov A."/>
            <person name="Andreopoulos B."/>
            <person name="Baker S."/>
            <person name="Barry K."/>
            <person name="Bills G."/>
            <person name="Bluhm B."/>
            <person name="Cannon C."/>
            <person name="Castanera R."/>
            <person name="Culley D."/>
            <person name="Daum C."/>
            <person name="Ezra D."/>
            <person name="Gonzalez J."/>
            <person name="Henrissat B."/>
            <person name="Kuo A."/>
            <person name="Liang C."/>
            <person name="Lipzen A."/>
            <person name="Lutzoni F."/>
            <person name="Magnuson J."/>
            <person name="Mondo S."/>
            <person name="Nolan M."/>
            <person name="Ohm R."/>
            <person name="Pangilinan J."/>
            <person name="Park H.-J."/>
            <person name="Ramirez L."/>
            <person name="Alfaro M."/>
            <person name="Sun H."/>
            <person name="Tritt A."/>
            <person name="Yoshinaga Y."/>
            <person name="Zwiers L.-H."/>
            <person name="Turgeon B."/>
            <person name="Goodwin S."/>
            <person name="Spatafora J."/>
            <person name="Crous P."/>
            <person name="Grigoriev I."/>
        </authorList>
    </citation>
    <scope>NUCLEOTIDE SEQUENCE</scope>
    <source>
        <strain evidence="1">CBS 207.26</strain>
    </source>
</reference>